<name>A0A3B0XJF8_9ZZZZ</name>
<organism evidence="1">
    <name type="scientific">hydrothermal vent metagenome</name>
    <dbReference type="NCBI Taxonomy" id="652676"/>
    <lineage>
        <taxon>unclassified sequences</taxon>
        <taxon>metagenomes</taxon>
        <taxon>ecological metagenomes</taxon>
    </lineage>
</organism>
<gene>
    <name evidence="1" type="ORF">MNBD_GAMMA09-509</name>
</gene>
<protein>
    <recommendedName>
        <fullName evidence="2">Phage protein D</fullName>
    </recommendedName>
</protein>
<dbReference type="Pfam" id="PF05954">
    <property type="entry name" value="Phage_GPD"/>
    <property type="match status" value="1"/>
</dbReference>
<accession>A0A3B0XJF8</accession>
<evidence type="ECO:0008006" key="2">
    <source>
        <dbReference type="Google" id="ProtNLM"/>
    </source>
</evidence>
<evidence type="ECO:0000313" key="1">
    <source>
        <dbReference type="EMBL" id="VAW63257.1"/>
    </source>
</evidence>
<proteinExistence type="predicted"/>
<sequence>MTEAAVSQMQVYSSKPTIRINEQEFERVSRLLIGMEMTEQEGGLSSLQLRLSNLASDPEGGAGYAFEDESELSLGSSIAVYSGDETAPQEIFKGIITGLESEFTHSAPPELLVLAEDSLQSSRMTRRTKIYENMSVTDLVNEIASNLSVQPVVTGFTEVIGNWVQLNESDLAFLRRIIRRYDGDVQVVTDELQVSPRKDVRRGELELEMFSQLRSVKFIADLTDQVTEVSVSGWNEIEGSEISETSRGVNLGPGEGRRGSQILSDTMGERAEHIGHIMVSTNEEARILADTVYDQRARRFVCAHGTAEGNPALRVGTNLRLTGISPRFQNTYYVVAVCHRYDTQKGYETDFKAECYTLRQAS</sequence>
<dbReference type="SUPFAM" id="SSF69279">
    <property type="entry name" value="Phage tail proteins"/>
    <property type="match status" value="1"/>
</dbReference>
<reference evidence="1" key="1">
    <citation type="submission" date="2018-06" db="EMBL/GenBank/DDBJ databases">
        <authorList>
            <person name="Zhirakovskaya E."/>
        </authorList>
    </citation>
    <scope>NUCLEOTIDE SEQUENCE</scope>
</reference>
<dbReference type="EMBL" id="UOFI01000040">
    <property type="protein sequence ID" value="VAW63257.1"/>
    <property type="molecule type" value="Genomic_DNA"/>
</dbReference>
<dbReference type="AlphaFoldDB" id="A0A3B0XJF8"/>
<dbReference type="Gene3D" id="3.55.50.10">
    <property type="entry name" value="Baseplate protein-like domains"/>
    <property type="match status" value="1"/>
</dbReference>